<dbReference type="Gene3D" id="3.20.20.80">
    <property type="entry name" value="Glycosidases"/>
    <property type="match status" value="1"/>
</dbReference>
<comment type="caution">
    <text evidence="4">The sequence shown here is derived from an EMBL/GenBank/DDBJ whole genome shotgun (WGS) entry which is preliminary data.</text>
</comment>
<dbReference type="Proteomes" id="UP000256779">
    <property type="component" value="Unassembled WGS sequence"/>
</dbReference>
<organism evidence="4 5">
    <name type="scientific">Marinoscillum furvescens DSM 4134</name>
    <dbReference type="NCBI Taxonomy" id="1122208"/>
    <lineage>
        <taxon>Bacteria</taxon>
        <taxon>Pseudomonadati</taxon>
        <taxon>Bacteroidota</taxon>
        <taxon>Cytophagia</taxon>
        <taxon>Cytophagales</taxon>
        <taxon>Reichenbachiellaceae</taxon>
        <taxon>Marinoscillum</taxon>
    </lineage>
</organism>
<dbReference type="InterPro" id="IPR018077">
    <property type="entry name" value="Glyco_hydro_fam25_subgr"/>
</dbReference>
<dbReference type="GO" id="GO:0016998">
    <property type="term" value="P:cell wall macromolecule catabolic process"/>
    <property type="evidence" value="ECO:0007669"/>
    <property type="project" value="InterPro"/>
</dbReference>
<dbReference type="GO" id="GO:0003796">
    <property type="term" value="F:lysozyme activity"/>
    <property type="evidence" value="ECO:0007669"/>
    <property type="project" value="InterPro"/>
</dbReference>
<dbReference type="Pfam" id="PF01183">
    <property type="entry name" value="Glyco_hydro_25"/>
    <property type="match status" value="1"/>
</dbReference>
<protein>
    <submittedName>
        <fullName evidence="4">Lysozyme</fullName>
    </submittedName>
</protein>
<keyword evidence="5" id="KW-1185">Reference proteome</keyword>
<evidence type="ECO:0000313" key="4">
    <source>
        <dbReference type="EMBL" id="REE01724.1"/>
    </source>
</evidence>
<proteinExistence type="inferred from homology"/>
<sequence>MRIVGLYGLLLLILLIHTAHLSLDLFDRVVKLVAKHEENRLVEKVKDHVHFSERRRKVEAHHPVRGVDISHWDGELDWGALKRSGITFVYIKATQGLTDVDPRFHQNWENARKHGFHRGAYHFFDPDEDGERQARHFLKTVKLKKEDMISAVDVEVAASGGSEQLVNELEKWLKTVEQQVNHKPMIYCDVPFWNEHVKADMGEYPLWLAQWEDGEKPNELPMGWKDYAMWQYSATGTVQGINHSSVDLDVWNGGMRELRRMQVR</sequence>
<dbReference type="PROSITE" id="PS51904">
    <property type="entry name" value="GLYCOSYL_HYDROL_F25_2"/>
    <property type="match status" value="1"/>
</dbReference>
<reference evidence="4 5" key="1">
    <citation type="submission" date="2018-07" db="EMBL/GenBank/DDBJ databases">
        <title>Genomic Encyclopedia of Type Strains, Phase IV (KMG-IV): sequencing the most valuable type-strain genomes for metagenomic binning, comparative biology and taxonomic classification.</title>
        <authorList>
            <person name="Goeker M."/>
        </authorList>
    </citation>
    <scope>NUCLEOTIDE SEQUENCE [LARGE SCALE GENOMIC DNA]</scope>
    <source>
        <strain evidence="4 5">DSM 4134</strain>
    </source>
</reference>
<comment type="similarity">
    <text evidence="1">Belongs to the glycosyl hydrolase 25 family.</text>
</comment>
<dbReference type="GO" id="GO:0016052">
    <property type="term" value="P:carbohydrate catabolic process"/>
    <property type="evidence" value="ECO:0007669"/>
    <property type="project" value="TreeGrafter"/>
</dbReference>
<evidence type="ECO:0000256" key="2">
    <source>
        <dbReference type="ARBA" id="ARBA00022801"/>
    </source>
</evidence>
<name>A0A3D9L6H3_MARFU</name>
<keyword evidence="2" id="KW-0378">Hydrolase</keyword>
<dbReference type="SUPFAM" id="SSF51445">
    <property type="entry name" value="(Trans)glycosidases"/>
    <property type="match status" value="1"/>
</dbReference>
<dbReference type="InterPro" id="IPR017853">
    <property type="entry name" value="GH"/>
</dbReference>
<dbReference type="RefSeq" id="WP_115867001.1">
    <property type="nucleotide sequence ID" value="NZ_QREG01000003.1"/>
</dbReference>
<dbReference type="OrthoDB" id="9798192at2"/>
<gene>
    <name evidence="4" type="ORF">C7460_103241</name>
</gene>
<dbReference type="PANTHER" id="PTHR34135">
    <property type="entry name" value="LYSOZYME"/>
    <property type="match status" value="1"/>
</dbReference>
<dbReference type="PANTHER" id="PTHR34135:SF2">
    <property type="entry name" value="LYSOZYME"/>
    <property type="match status" value="1"/>
</dbReference>
<dbReference type="CDD" id="cd00599">
    <property type="entry name" value="GH25_muramidase"/>
    <property type="match status" value="1"/>
</dbReference>
<dbReference type="AlphaFoldDB" id="A0A3D9L6H3"/>
<dbReference type="GO" id="GO:0009253">
    <property type="term" value="P:peptidoglycan catabolic process"/>
    <property type="evidence" value="ECO:0007669"/>
    <property type="project" value="InterPro"/>
</dbReference>
<accession>A0A3D9L6H3</accession>
<dbReference type="SMART" id="SM00641">
    <property type="entry name" value="Glyco_25"/>
    <property type="match status" value="1"/>
</dbReference>
<evidence type="ECO:0000256" key="1">
    <source>
        <dbReference type="ARBA" id="ARBA00010646"/>
    </source>
</evidence>
<dbReference type="InterPro" id="IPR002053">
    <property type="entry name" value="Glyco_hydro_25"/>
</dbReference>
<evidence type="ECO:0000313" key="5">
    <source>
        <dbReference type="Proteomes" id="UP000256779"/>
    </source>
</evidence>
<dbReference type="EMBL" id="QREG01000003">
    <property type="protein sequence ID" value="REE01724.1"/>
    <property type="molecule type" value="Genomic_DNA"/>
</dbReference>
<evidence type="ECO:0000256" key="3">
    <source>
        <dbReference type="ARBA" id="ARBA00023295"/>
    </source>
</evidence>
<keyword evidence="3" id="KW-0326">Glycosidase</keyword>